<accession>A0A3R9MWY9</accession>
<keyword evidence="1" id="KW-0732">Signal</keyword>
<dbReference type="AlphaFoldDB" id="A0A3R9MWY9"/>
<feature type="signal peptide" evidence="1">
    <location>
        <begin position="1"/>
        <end position="19"/>
    </location>
</feature>
<proteinExistence type="predicted"/>
<dbReference type="Proteomes" id="UP000270291">
    <property type="component" value="Unassembled WGS sequence"/>
</dbReference>
<evidence type="ECO:0000256" key="1">
    <source>
        <dbReference type="SAM" id="SignalP"/>
    </source>
</evidence>
<name>A0A3R9MWY9_9BACT</name>
<dbReference type="EMBL" id="RWIU01000004">
    <property type="protein sequence ID" value="RSK42796.1"/>
    <property type="molecule type" value="Genomic_DNA"/>
</dbReference>
<dbReference type="RefSeq" id="WP_125438674.1">
    <property type="nucleotide sequence ID" value="NZ_RWIU01000004.1"/>
</dbReference>
<gene>
    <name evidence="2" type="ORF">EI293_13435</name>
</gene>
<sequence length="247" mass="28481">MKIPFIAFYSMLSLMYCSAALGQSATASDELTARMETAQLRYAPAFPNSTLLYSGPEYIDYSLRYSVRTGHQYFTWPEKQPGTVTYNGEYFDNLSLAYDTVLDQVILSFPNSPFMLRLINENVSNFTINEHYFTRIVTDSSKNNINTGYYEVLNSGNTMLLARRTKKLQKQITQKRVEAEFSPIDKFYICNNGTYYFTSSKGTALRAFSENAPQIQEYIKSRNLKFNKKNIEKSLLELCIYHNSSTY</sequence>
<feature type="chain" id="PRO_5018644408" evidence="1">
    <location>
        <begin position="20"/>
        <end position="247"/>
    </location>
</feature>
<organism evidence="2 3">
    <name type="scientific">Hymenobacter perfusus</name>
    <dbReference type="NCBI Taxonomy" id="1236770"/>
    <lineage>
        <taxon>Bacteria</taxon>
        <taxon>Pseudomonadati</taxon>
        <taxon>Bacteroidota</taxon>
        <taxon>Cytophagia</taxon>
        <taxon>Cytophagales</taxon>
        <taxon>Hymenobacteraceae</taxon>
        <taxon>Hymenobacter</taxon>
    </lineage>
</organism>
<dbReference type="OrthoDB" id="655382at2"/>
<evidence type="ECO:0000313" key="2">
    <source>
        <dbReference type="EMBL" id="RSK42796.1"/>
    </source>
</evidence>
<protein>
    <submittedName>
        <fullName evidence="2">Uncharacterized protein</fullName>
    </submittedName>
</protein>
<comment type="caution">
    <text evidence="2">The sequence shown here is derived from an EMBL/GenBank/DDBJ whole genome shotgun (WGS) entry which is preliminary data.</text>
</comment>
<evidence type="ECO:0000313" key="3">
    <source>
        <dbReference type="Proteomes" id="UP000270291"/>
    </source>
</evidence>
<keyword evidence="3" id="KW-1185">Reference proteome</keyword>
<reference evidence="2 3" key="1">
    <citation type="submission" date="2018-12" db="EMBL/GenBank/DDBJ databases">
        <authorList>
            <person name="Feng G."/>
            <person name="Zhu H."/>
        </authorList>
    </citation>
    <scope>NUCLEOTIDE SEQUENCE [LARGE SCALE GENOMIC DNA]</scope>
    <source>
        <strain evidence="2 3">LMG 26000</strain>
    </source>
</reference>